<dbReference type="InterPro" id="IPR030417">
    <property type="entry name" value="MS4A"/>
</dbReference>
<comment type="caution">
    <text evidence="2">The sequence shown here is derived from an EMBL/GenBank/DDBJ whole genome shotgun (WGS) entry which is preliminary data.</text>
</comment>
<evidence type="ECO:0000313" key="3">
    <source>
        <dbReference type="Proteomes" id="UP000727407"/>
    </source>
</evidence>
<dbReference type="OrthoDB" id="8958625at2759"/>
<gene>
    <name evidence="2" type="ORF">DAT39_003182</name>
</gene>
<evidence type="ECO:0000256" key="1">
    <source>
        <dbReference type="SAM" id="Phobius"/>
    </source>
</evidence>
<keyword evidence="1" id="KW-1133">Transmembrane helix</keyword>
<feature type="transmembrane region" description="Helical" evidence="1">
    <location>
        <begin position="111"/>
        <end position="133"/>
    </location>
</feature>
<organism evidence="2 3">
    <name type="scientific">Clarias magur</name>
    <name type="common">Asian catfish</name>
    <name type="synonym">Macropteronotus magur</name>
    <dbReference type="NCBI Taxonomy" id="1594786"/>
    <lineage>
        <taxon>Eukaryota</taxon>
        <taxon>Metazoa</taxon>
        <taxon>Chordata</taxon>
        <taxon>Craniata</taxon>
        <taxon>Vertebrata</taxon>
        <taxon>Euteleostomi</taxon>
        <taxon>Actinopterygii</taxon>
        <taxon>Neopterygii</taxon>
        <taxon>Teleostei</taxon>
        <taxon>Ostariophysi</taxon>
        <taxon>Siluriformes</taxon>
        <taxon>Clariidae</taxon>
        <taxon>Clarias</taxon>
    </lineage>
</organism>
<evidence type="ECO:0000313" key="2">
    <source>
        <dbReference type="EMBL" id="KAF5907098.1"/>
    </source>
</evidence>
<proteinExistence type="predicted"/>
<sequence>MSMELADEGEMEKIVPSALNAGSDTGTLVQVSFQKNPYQTQKYLEGEPKALGITEIMLSVFFLSTIAVDCKYLDEQPVAITRAIFSLANIVAGSVAIAAQNLHLPTLKACLGMQVVACVLSGVSFIMSTDLMANHSLFRFCWSIPDNDTLGENMCVRQWNVHELIIGIDMIMLLAQIALSATLAAFCCKVIQCCSPRNNVPVVVVNTHPEPQLQQSHNPI</sequence>
<keyword evidence="3" id="KW-1185">Reference proteome</keyword>
<name>A0A8J4XEX2_CLAMG</name>
<protein>
    <submittedName>
        <fullName evidence="2">Membrane-spanning 4-domains subfamily A member 4A-like</fullName>
    </submittedName>
</protein>
<dbReference type="PANTHER" id="PTHR23320">
    <property type="entry name" value="MEMBRANE-SPANNING 4-DOMAINS SUBFAMILY A MS4A -RELATED"/>
    <property type="match status" value="1"/>
</dbReference>
<dbReference type="Proteomes" id="UP000727407">
    <property type="component" value="Unassembled WGS sequence"/>
</dbReference>
<feature type="transmembrane region" description="Helical" evidence="1">
    <location>
        <begin position="80"/>
        <end position="99"/>
    </location>
</feature>
<keyword evidence="1" id="KW-0812">Transmembrane</keyword>
<accession>A0A8J4XEX2</accession>
<reference evidence="2" key="1">
    <citation type="submission" date="2020-07" db="EMBL/GenBank/DDBJ databases">
        <title>Clarias magur genome sequencing, assembly and annotation.</title>
        <authorList>
            <person name="Kushwaha B."/>
            <person name="Kumar R."/>
            <person name="Das P."/>
            <person name="Joshi C.G."/>
            <person name="Kumar D."/>
            <person name="Nagpure N.S."/>
            <person name="Pandey M."/>
            <person name="Agarwal S."/>
            <person name="Srivastava S."/>
            <person name="Singh M."/>
            <person name="Sahoo L."/>
            <person name="Jayasankar P."/>
            <person name="Meher P.K."/>
            <person name="Koringa P.G."/>
            <person name="Iquebal M.A."/>
            <person name="Das S.P."/>
            <person name="Bit A."/>
            <person name="Patnaik S."/>
            <person name="Patel N."/>
            <person name="Shah T.M."/>
            <person name="Hinsu A."/>
            <person name="Jena J.K."/>
        </authorList>
    </citation>
    <scope>NUCLEOTIDE SEQUENCE</scope>
    <source>
        <strain evidence="2">CIFAMagur01</strain>
        <tissue evidence="2">Testis</tissue>
    </source>
</reference>
<dbReference type="PANTHER" id="PTHR23320:SF143">
    <property type="entry name" value="MEMBRANE-SPANNING 4-DOMAINS SUBFAMILY A MEMBER 4A-LIKE ISOFORM X1"/>
    <property type="match status" value="1"/>
</dbReference>
<keyword evidence="1" id="KW-0472">Membrane</keyword>
<dbReference type="EMBL" id="QNUK01000025">
    <property type="protein sequence ID" value="KAF5907098.1"/>
    <property type="molecule type" value="Genomic_DNA"/>
</dbReference>
<feature type="transmembrane region" description="Helical" evidence="1">
    <location>
        <begin position="50"/>
        <end position="68"/>
    </location>
</feature>
<dbReference type="AlphaFoldDB" id="A0A8J4XEX2"/>
<feature type="transmembrane region" description="Helical" evidence="1">
    <location>
        <begin position="164"/>
        <end position="186"/>
    </location>
</feature>